<gene>
    <name evidence="2" type="ORF">PCOR1329_LOCUS39417</name>
</gene>
<protein>
    <submittedName>
        <fullName evidence="2">Uncharacterized protein</fullName>
    </submittedName>
</protein>
<sequence length="245" mass="26575">MDIDQMMAAVANEEPAGPNNVRGSAMARSHARMMRAHRGRGEGVSEVTIFQVDVIILTTVAEDIFGCGSEIDEEAEEIPDGAIPSNDAAVKEAPSAMPETVYGVVLANTKKISVVLTEEGKLLCDVSALTNPWSESVASQRDPLMEKKPWGCQALFYIAYFECSLDEFEHADVCEHSEDIMAHANVVSVIHESYLPCDVFKEWMAHANECAVQFMIESEEGIVVDGSDSEDPSGAEVQCSQAEVA</sequence>
<evidence type="ECO:0000313" key="3">
    <source>
        <dbReference type="Proteomes" id="UP001189429"/>
    </source>
</evidence>
<keyword evidence="3" id="KW-1185">Reference proteome</keyword>
<evidence type="ECO:0000313" key="2">
    <source>
        <dbReference type="EMBL" id="CAK0845704.1"/>
    </source>
</evidence>
<organism evidence="2 3">
    <name type="scientific">Prorocentrum cordatum</name>
    <dbReference type="NCBI Taxonomy" id="2364126"/>
    <lineage>
        <taxon>Eukaryota</taxon>
        <taxon>Sar</taxon>
        <taxon>Alveolata</taxon>
        <taxon>Dinophyceae</taxon>
        <taxon>Prorocentrales</taxon>
        <taxon>Prorocentraceae</taxon>
        <taxon>Prorocentrum</taxon>
    </lineage>
</organism>
<comment type="caution">
    <text evidence="2">The sequence shown here is derived from an EMBL/GenBank/DDBJ whole genome shotgun (WGS) entry which is preliminary data.</text>
</comment>
<dbReference type="Proteomes" id="UP001189429">
    <property type="component" value="Unassembled WGS sequence"/>
</dbReference>
<name>A0ABN9TIP5_9DINO</name>
<proteinExistence type="predicted"/>
<accession>A0ABN9TIP5</accession>
<evidence type="ECO:0000256" key="1">
    <source>
        <dbReference type="SAM" id="MobiDB-lite"/>
    </source>
</evidence>
<feature type="region of interest" description="Disordered" evidence="1">
    <location>
        <begin position="225"/>
        <end position="245"/>
    </location>
</feature>
<reference evidence="2" key="1">
    <citation type="submission" date="2023-10" db="EMBL/GenBank/DDBJ databases">
        <authorList>
            <person name="Chen Y."/>
            <person name="Shah S."/>
            <person name="Dougan E. K."/>
            <person name="Thang M."/>
            <person name="Chan C."/>
        </authorList>
    </citation>
    <scope>NUCLEOTIDE SEQUENCE [LARGE SCALE GENOMIC DNA]</scope>
</reference>
<dbReference type="EMBL" id="CAUYUJ010014759">
    <property type="protein sequence ID" value="CAK0845704.1"/>
    <property type="molecule type" value="Genomic_DNA"/>
</dbReference>